<evidence type="ECO:0000313" key="4">
    <source>
        <dbReference type="EMBL" id="KAF2799494.1"/>
    </source>
</evidence>
<feature type="compositionally biased region" description="Low complexity" evidence="1">
    <location>
        <begin position="17"/>
        <end position="26"/>
    </location>
</feature>
<dbReference type="AlphaFoldDB" id="A0A6A6XUR5"/>
<feature type="compositionally biased region" description="Polar residues" evidence="1">
    <location>
        <begin position="644"/>
        <end position="711"/>
    </location>
</feature>
<feature type="compositionally biased region" description="Polar residues" evidence="1">
    <location>
        <begin position="751"/>
        <end position="765"/>
    </location>
</feature>
<feature type="region of interest" description="Disordered" evidence="1">
    <location>
        <begin position="182"/>
        <end position="216"/>
    </location>
</feature>
<feature type="compositionally biased region" description="Basic and acidic residues" evidence="1">
    <location>
        <begin position="200"/>
        <end position="211"/>
    </location>
</feature>
<evidence type="ECO:0000259" key="3">
    <source>
        <dbReference type="Pfam" id="PF25289"/>
    </source>
</evidence>
<feature type="compositionally biased region" description="Low complexity" evidence="1">
    <location>
        <begin position="40"/>
        <end position="55"/>
    </location>
</feature>
<feature type="region of interest" description="Disordered" evidence="1">
    <location>
        <begin position="789"/>
        <end position="913"/>
    </location>
</feature>
<feature type="region of interest" description="Disordered" evidence="1">
    <location>
        <begin position="622"/>
        <end position="711"/>
    </location>
</feature>
<dbReference type="Proteomes" id="UP000799757">
    <property type="component" value="Unassembled WGS sequence"/>
</dbReference>
<dbReference type="Pfam" id="PF25009">
    <property type="entry name" value="DUF7785"/>
    <property type="match status" value="1"/>
</dbReference>
<feature type="domain" description="DUF7877" evidence="3">
    <location>
        <begin position="59"/>
        <end position="170"/>
    </location>
</feature>
<sequence>MAATTTNGVLAPPTLPLAPTSPSLSLAKRKRSDTPPVHLSNGASAPAPATAANGARQSRQAVLDDILSVLKSYDTQPSILDLPITSAIARAASGQSESKRAKLTPPDGPTTIASLIKDGSYSSLEALERDVESSSVQVLASIGAGGPGAEQHSVEQTRLQVLAFRKMLKTLATREEVRNLHVHAKEDSADSSVENGAETAEDKPVEIKEEEAAPDSRTVLTLYGNAQGPKQLFSSLQQPVRVSSSAGQGTPSLDTSIKVTLPLRESNLPNIISTTQVYPPTEEVDDKQKKKVATFGELYRPPAHIPQLSPPKLAKPLTTKGSTITFAPVDSLPKSSRKSSHSYANQDQSTGHWLGYGGVDIPKDPTSPTAKQKSRQRALSTGEAQLPSSGASLAAVQQAKEDALFRSVYSSFAPSRDDATAIIPGETKNKIWWKKIGEKRFNDTFPIDPALLGLDESAEVGTNSAVDNEEDFKDAVENFTPVEADPFSKEKSDVEKNTEEILEEISDLLATLASHQRIRNSSLATNPRTPVVQNSSLASLAGSPSTPSSEEIDVYQILKSQLTLMISQLPPYAVAKLNGDQLEELNISRTIIIETNDYKGVLEEDYLSKLAKAPTMPVAAGPPALSRMASTGSGTHSHYPPASAQYSRSTPSVHASSARPVSNAQSYFPQQQSVHRSPSVHYQRTSSSHSQSYQAPVASYGNSTPRQSYPATQAFGQQTPRTGYAQAAPSQFYTGQRPAPPSNYGGVGNPQYYQSTPQAQAQNRYPPQQVQNGYYQRPQNVAPMHNYNAAQSPHGRTGSPLKAGTAPVNHAGYGSRPAYNTPVSGGQVRPSYYGQSQYGAPQAPTPAPAGPTVFNSISSNHQQMMLERQQTQQSQARLAAQNSFNSRQDSGTPQPPNPQYNGQPPVNGAPMVA</sequence>
<organism evidence="4 5">
    <name type="scientific">Melanomma pulvis-pyrius CBS 109.77</name>
    <dbReference type="NCBI Taxonomy" id="1314802"/>
    <lineage>
        <taxon>Eukaryota</taxon>
        <taxon>Fungi</taxon>
        <taxon>Dikarya</taxon>
        <taxon>Ascomycota</taxon>
        <taxon>Pezizomycotina</taxon>
        <taxon>Dothideomycetes</taxon>
        <taxon>Pleosporomycetidae</taxon>
        <taxon>Pleosporales</taxon>
        <taxon>Melanommataceae</taxon>
        <taxon>Melanomma</taxon>
    </lineage>
</organism>
<evidence type="ECO:0000256" key="1">
    <source>
        <dbReference type="SAM" id="MobiDB-lite"/>
    </source>
</evidence>
<dbReference type="InterPro" id="IPR056687">
    <property type="entry name" value="DUF7785"/>
</dbReference>
<protein>
    <submittedName>
        <fullName evidence="4">Uncharacterized protein</fullName>
    </submittedName>
</protein>
<feature type="region of interest" description="Disordered" evidence="1">
    <location>
        <begin position="325"/>
        <end position="386"/>
    </location>
</feature>
<feature type="compositionally biased region" description="Low complexity" evidence="1">
    <location>
        <begin position="899"/>
        <end position="913"/>
    </location>
</feature>
<feature type="domain" description="DUF7785" evidence="2">
    <location>
        <begin position="495"/>
        <end position="592"/>
    </location>
</feature>
<keyword evidence="5" id="KW-1185">Reference proteome</keyword>
<evidence type="ECO:0000259" key="2">
    <source>
        <dbReference type="Pfam" id="PF25009"/>
    </source>
</evidence>
<feature type="compositionally biased region" description="Polar residues" evidence="1">
    <location>
        <begin position="366"/>
        <end position="386"/>
    </location>
</feature>
<dbReference type="EMBL" id="MU001763">
    <property type="protein sequence ID" value="KAF2799494.1"/>
    <property type="molecule type" value="Genomic_DNA"/>
</dbReference>
<proteinExistence type="predicted"/>
<reference evidence="4" key="1">
    <citation type="journal article" date="2020" name="Stud. Mycol.">
        <title>101 Dothideomycetes genomes: a test case for predicting lifestyles and emergence of pathogens.</title>
        <authorList>
            <person name="Haridas S."/>
            <person name="Albert R."/>
            <person name="Binder M."/>
            <person name="Bloem J."/>
            <person name="Labutti K."/>
            <person name="Salamov A."/>
            <person name="Andreopoulos B."/>
            <person name="Baker S."/>
            <person name="Barry K."/>
            <person name="Bills G."/>
            <person name="Bluhm B."/>
            <person name="Cannon C."/>
            <person name="Castanera R."/>
            <person name="Culley D."/>
            <person name="Daum C."/>
            <person name="Ezra D."/>
            <person name="Gonzalez J."/>
            <person name="Henrissat B."/>
            <person name="Kuo A."/>
            <person name="Liang C."/>
            <person name="Lipzen A."/>
            <person name="Lutzoni F."/>
            <person name="Magnuson J."/>
            <person name="Mondo S."/>
            <person name="Nolan M."/>
            <person name="Ohm R."/>
            <person name="Pangilinan J."/>
            <person name="Park H.-J."/>
            <person name="Ramirez L."/>
            <person name="Alfaro M."/>
            <person name="Sun H."/>
            <person name="Tritt A."/>
            <person name="Yoshinaga Y."/>
            <person name="Zwiers L.-H."/>
            <person name="Turgeon B."/>
            <person name="Goodwin S."/>
            <person name="Spatafora J."/>
            <person name="Crous P."/>
            <person name="Grigoriev I."/>
        </authorList>
    </citation>
    <scope>NUCLEOTIDE SEQUENCE</scope>
    <source>
        <strain evidence="4">CBS 109.77</strain>
    </source>
</reference>
<dbReference type="OrthoDB" id="5354458at2759"/>
<name>A0A6A6XUR5_9PLEO</name>
<feature type="compositionally biased region" description="Polar residues" evidence="1">
    <location>
        <begin position="880"/>
        <end position="890"/>
    </location>
</feature>
<feature type="region of interest" description="Disordered" evidence="1">
    <location>
        <begin position="732"/>
        <end position="765"/>
    </location>
</feature>
<feature type="compositionally biased region" description="Low complexity" evidence="1">
    <location>
        <begin position="862"/>
        <end position="875"/>
    </location>
</feature>
<accession>A0A6A6XUR5</accession>
<feature type="region of interest" description="Disordered" evidence="1">
    <location>
        <begin position="1"/>
        <end position="58"/>
    </location>
</feature>
<evidence type="ECO:0000313" key="5">
    <source>
        <dbReference type="Proteomes" id="UP000799757"/>
    </source>
</evidence>
<dbReference type="Pfam" id="PF25289">
    <property type="entry name" value="DUF7877"/>
    <property type="match status" value="1"/>
</dbReference>
<gene>
    <name evidence="4" type="ORF">K505DRAFT_356545</name>
</gene>
<dbReference type="InterPro" id="IPR057199">
    <property type="entry name" value="DUF7877"/>
</dbReference>